<proteinExistence type="predicted"/>
<accession>A0A4Z1CRA1</accession>
<feature type="chain" id="PRO_5021361357" description="ABC transporter substrate-binding protein" evidence="1">
    <location>
        <begin position="24"/>
        <end position="556"/>
    </location>
</feature>
<keyword evidence="3" id="KW-1185">Reference proteome</keyword>
<comment type="caution">
    <text evidence="2">The sequence shown here is derived from an EMBL/GenBank/DDBJ whole genome shotgun (WGS) entry which is preliminary data.</text>
</comment>
<feature type="signal peptide" evidence="1">
    <location>
        <begin position="1"/>
        <end position="23"/>
    </location>
</feature>
<gene>
    <name evidence="2" type="ORF">E4L95_04650</name>
</gene>
<dbReference type="AlphaFoldDB" id="A0A4Z1CRA1"/>
<dbReference type="RefSeq" id="WP_135816609.1">
    <property type="nucleotide sequence ID" value="NZ_SRPG01000028.1"/>
</dbReference>
<evidence type="ECO:0008006" key="4">
    <source>
        <dbReference type="Google" id="ProtNLM"/>
    </source>
</evidence>
<reference evidence="2 3" key="1">
    <citation type="submission" date="2019-03" db="EMBL/GenBank/DDBJ databases">
        <authorList>
            <person name="Li J."/>
        </authorList>
    </citation>
    <scope>NUCLEOTIDE SEQUENCE [LARGE SCALE GENOMIC DNA]</scope>
    <source>
        <strain evidence="2 3">3058</strain>
    </source>
</reference>
<name>A0A4Z1CRA1_9RHOB</name>
<dbReference type="OrthoDB" id="7783360at2"/>
<dbReference type="EMBL" id="SRPG01000028">
    <property type="protein sequence ID" value="TGN67496.1"/>
    <property type="molecule type" value="Genomic_DNA"/>
</dbReference>
<keyword evidence="1" id="KW-0732">Signal</keyword>
<dbReference type="Proteomes" id="UP000297972">
    <property type="component" value="Unassembled WGS sequence"/>
</dbReference>
<evidence type="ECO:0000313" key="3">
    <source>
        <dbReference type="Proteomes" id="UP000297972"/>
    </source>
</evidence>
<evidence type="ECO:0000256" key="1">
    <source>
        <dbReference type="SAM" id="SignalP"/>
    </source>
</evidence>
<evidence type="ECO:0000313" key="2">
    <source>
        <dbReference type="EMBL" id="TGN67496.1"/>
    </source>
</evidence>
<sequence length="556" mass="61624">MNRRSVLLLTLAGCYLQGSVAFARTSGTVAQSGEQPVRRPFVAAGLSGIADWEAAQPFIDVMRQSRDWMARSPSEFVSHTNQQLREGGHLDADGWPVSLPEGATSVGTIILCDLSASDTSLNGHYRMTWQGTGTVVLNGTATNIRQGENSAEFDYVTSDTGIVSIDITEQDAADPVRNFVCVHEDLQAAHDAGEVFRPAWLELLPSFRLIRFMDWMATNNSTLSEWDDRPKLTSATWTLGVPVEVMVMLANRLGIDPWFCMPHLATPDYITRFATHVHQNLNPSLTAHYEYSNEVWNFQFEQTQWALEQAEALWPGQGDGWMQFYGGKSVEMALLLDAVYADAPDRYRKVMTAHTAWIDLNHAALDAPLWVAGGPDHRPPKEHFDAYAVTGYFDGGLGRAANVALVQSWRDQGDEAAFALMSEQIMEGRHVQGDEAGTTMVALRGMWDAQKEIADASGLALVMYEGGTHIVPDHAALEADPTLLDFFARFHYSPQMGQIYTHALDSFAEAGGEFFNIFVEVAGPGRWGFWGARRHVLDDNPRWRAIVDHELQASAQ</sequence>
<protein>
    <recommendedName>
        <fullName evidence="4">ABC transporter substrate-binding protein</fullName>
    </recommendedName>
</protein>
<organism evidence="2 3">
    <name type="scientific">Paracoccus liaowanqingii</name>
    <dbReference type="NCBI Taxonomy" id="2560053"/>
    <lineage>
        <taxon>Bacteria</taxon>
        <taxon>Pseudomonadati</taxon>
        <taxon>Pseudomonadota</taxon>
        <taxon>Alphaproteobacteria</taxon>
        <taxon>Rhodobacterales</taxon>
        <taxon>Paracoccaceae</taxon>
        <taxon>Paracoccus</taxon>
    </lineage>
</organism>